<evidence type="ECO:0000313" key="4">
    <source>
        <dbReference type="EMBL" id="PZF83094.1"/>
    </source>
</evidence>
<dbReference type="SUPFAM" id="SSF50475">
    <property type="entry name" value="FMN-binding split barrel"/>
    <property type="match status" value="1"/>
</dbReference>
<dbReference type="GO" id="GO:0005829">
    <property type="term" value="C:cytosol"/>
    <property type="evidence" value="ECO:0007669"/>
    <property type="project" value="TreeGrafter"/>
</dbReference>
<accession>A0A2W2BRP0</accession>
<dbReference type="PANTHER" id="PTHR35176:SF4">
    <property type="entry name" value="PYRIDOXAMINE 5'-PHOSPHATE OXIDASE-RELATED FMN-BINDING"/>
    <property type="match status" value="1"/>
</dbReference>
<evidence type="ECO:0000313" key="5">
    <source>
        <dbReference type="Proteomes" id="UP000248749"/>
    </source>
</evidence>
<dbReference type="Pfam" id="PF01243">
    <property type="entry name" value="PNPOx_N"/>
    <property type="match status" value="1"/>
</dbReference>
<dbReference type="GO" id="GO:0016627">
    <property type="term" value="F:oxidoreductase activity, acting on the CH-CH group of donors"/>
    <property type="evidence" value="ECO:0007669"/>
    <property type="project" value="TreeGrafter"/>
</dbReference>
<feature type="compositionally biased region" description="Basic and acidic residues" evidence="2">
    <location>
        <begin position="21"/>
        <end position="30"/>
    </location>
</feature>
<dbReference type="GO" id="GO:0070967">
    <property type="term" value="F:coenzyme F420 binding"/>
    <property type="evidence" value="ECO:0007669"/>
    <property type="project" value="TreeGrafter"/>
</dbReference>
<name>A0A2W2BRP0_9ACTN</name>
<keyword evidence="1" id="KW-0560">Oxidoreductase</keyword>
<feature type="region of interest" description="Disordered" evidence="2">
    <location>
        <begin position="1"/>
        <end position="65"/>
    </location>
</feature>
<feature type="compositionally biased region" description="Basic residues" evidence="2">
    <location>
        <begin position="1"/>
        <end position="19"/>
    </location>
</feature>
<evidence type="ECO:0000259" key="3">
    <source>
        <dbReference type="Pfam" id="PF01243"/>
    </source>
</evidence>
<evidence type="ECO:0000256" key="1">
    <source>
        <dbReference type="ARBA" id="ARBA00023002"/>
    </source>
</evidence>
<evidence type="ECO:0000256" key="2">
    <source>
        <dbReference type="SAM" id="MobiDB-lite"/>
    </source>
</evidence>
<dbReference type="InterPro" id="IPR011576">
    <property type="entry name" value="Pyridox_Oxase_N"/>
</dbReference>
<dbReference type="AlphaFoldDB" id="A0A2W2BRP0"/>
<dbReference type="InterPro" id="IPR012349">
    <property type="entry name" value="Split_barrel_FMN-bd"/>
</dbReference>
<proteinExistence type="predicted"/>
<reference evidence="4 5" key="1">
    <citation type="submission" date="2018-01" db="EMBL/GenBank/DDBJ databases">
        <title>Draft genome sequence of Salinispora sp. 13K206.</title>
        <authorList>
            <person name="Sahin N."/>
            <person name="Saygin H."/>
            <person name="Ay H."/>
        </authorList>
    </citation>
    <scope>NUCLEOTIDE SEQUENCE [LARGE SCALE GENOMIC DNA]</scope>
    <source>
        <strain evidence="4 5">13K206</strain>
    </source>
</reference>
<sequence length="215" mass="23776">MTTKRGARRGSPRRHRYRRLPQPDEQRPPDGHLTSRQPLSHEETQVTQPLHAEPLTSRQPGTPWSEAMERLGTADAYWLVTTGADARPHMVPVLAVLVDGTLHFATSGRSSKARNLAINPECVIAANAPSIDVVHGRATKVHRNDRLRDVAHAYAQKYDWHVTARDGALHDADGAPTAGPPPYDAYALTPTSAYGFATSEALSSTRWRRHDECDQ</sequence>
<dbReference type="Gene3D" id="2.30.110.10">
    <property type="entry name" value="Electron Transport, Fmn-binding Protein, Chain A"/>
    <property type="match status" value="1"/>
</dbReference>
<dbReference type="PANTHER" id="PTHR35176">
    <property type="entry name" value="HEME OXYGENASE HI_0854-RELATED"/>
    <property type="match status" value="1"/>
</dbReference>
<keyword evidence="5" id="KW-1185">Reference proteome</keyword>
<dbReference type="InterPro" id="IPR052019">
    <property type="entry name" value="F420H2_bilvrd_red/Heme_oxyg"/>
</dbReference>
<feature type="domain" description="Pyridoxamine 5'-phosphate oxidase N-terminal" evidence="3">
    <location>
        <begin position="67"/>
        <end position="191"/>
    </location>
</feature>
<organism evidence="4 5">
    <name type="scientific">Micromonospora deserti</name>
    <dbReference type="NCBI Taxonomy" id="2070366"/>
    <lineage>
        <taxon>Bacteria</taxon>
        <taxon>Bacillati</taxon>
        <taxon>Actinomycetota</taxon>
        <taxon>Actinomycetes</taxon>
        <taxon>Micromonosporales</taxon>
        <taxon>Micromonosporaceae</taxon>
        <taxon>Micromonospora</taxon>
    </lineage>
</organism>
<dbReference type="EMBL" id="POUB01000475">
    <property type="protein sequence ID" value="PZF83094.1"/>
    <property type="molecule type" value="Genomic_DNA"/>
</dbReference>
<protein>
    <recommendedName>
        <fullName evidence="3">Pyridoxamine 5'-phosphate oxidase N-terminal domain-containing protein</fullName>
    </recommendedName>
</protein>
<comment type="caution">
    <text evidence="4">The sequence shown here is derived from an EMBL/GenBank/DDBJ whole genome shotgun (WGS) entry which is preliminary data.</text>
</comment>
<gene>
    <name evidence="4" type="ORF">C1I99_31195</name>
</gene>
<dbReference type="Proteomes" id="UP000248749">
    <property type="component" value="Unassembled WGS sequence"/>
</dbReference>